<keyword evidence="3" id="KW-1185">Reference proteome</keyword>
<accession>A0AAD6SKW2</accession>
<evidence type="ECO:0000256" key="1">
    <source>
        <dbReference type="SAM" id="MobiDB-lite"/>
    </source>
</evidence>
<feature type="region of interest" description="Disordered" evidence="1">
    <location>
        <begin position="1"/>
        <end position="20"/>
    </location>
</feature>
<name>A0AAD6SKW2_9AGAR</name>
<organism evidence="2 3">
    <name type="scientific">Mycena alexandri</name>
    <dbReference type="NCBI Taxonomy" id="1745969"/>
    <lineage>
        <taxon>Eukaryota</taxon>
        <taxon>Fungi</taxon>
        <taxon>Dikarya</taxon>
        <taxon>Basidiomycota</taxon>
        <taxon>Agaricomycotina</taxon>
        <taxon>Agaricomycetes</taxon>
        <taxon>Agaricomycetidae</taxon>
        <taxon>Agaricales</taxon>
        <taxon>Marasmiineae</taxon>
        <taxon>Mycenaceae</taxon>
        <taxon>Mycena</taxon>
    </lineage>
</organism>
<reference evidence="2" key="1">
    <citation type="submission" date="2023-03" db="EMBL/GenBank/DDBJ databases">
        <title>Massive genome expansion in bonnet fungi (Mycena s.s.) driven by repeated elements and novel gene families across ecological guilds.</title>
        <authorList>
            <consortium name="Lawrence Berkeley National Laboratory"/>
            <person name="Harder C.B."/>
            <person name="Miyauchi S."/>
            <person name="Viragh M."/>
            <person name="Kuo A."/>
            <person name="Thoen E."/>
            <person name="Andreopoulos B."/>
            <person name="Lu D."/>
            <person name="Skrede I."/>
            <person name="Drula E."/>
            <person name="Henrissat B."/>
            <person name="Morin E."/>
            <person name="Kohler A."/>
            <person name="Barry K."/>
            <person name="LaButti K."/>
            <person name="Morin E."/>
            <person name="Salamov A."/>
            <person name="Lipzen A."/>
            <person name="Mereny Z."/>
            <person name="Hegedus B."/>
            <person name="Baldrian P."/>
            <person name="Stursova M."/>
            <person name="Weitz H."/>
            <person name="Taylor A."/>
            <person name="Grigoriev I.V."/>
            <person name="Nagy L.G."/>
            <person name="Martin F."/>
            <person name="Kauserud H."/>
        </authorList>
    </citation>
    <scope>NUCLEOTIDE SEQUENCE</scope>
    <source>
        <strain evidence="2">CBHHK200</strain>
    </source>
</reference>
<protein>
    <submittedName>
        <fullName evidence="2">Uncharacterized protein</fullName>
    </submittedName>
</protein>
<dbReference type="Proteomes" id="UP001218188">
    <property type="component" value="Unassembled WGS sequence"/>
</dbReference>
<feature type="compositionally biased region" description="Basic residues" evidence="1">
    <location>
        <begin position="9"/>
        <end position="18"/>
    </location>
</feature>
<comment type="caution">
    <text evidence="2">The sequence shown here is derived from an EMBL/GenBank/DDBJ whole genome shotgun (WGS) entry which is preliminary data.</text>
</comment>
<evidence type="ECO:0000313" key="3">
    <source>
        <dbReference type="Proteomes" id="UP001218188"/>
    </source>
</evidence>
<dbReference type="AlphaFoldDB" id="A0AAD6SKW2"/>
<proteinExistence type="predicted"/>
<dbReference type="EMBL" id="JARJCM010000097">
    <property type="protein sequence ID" value="KAJ7029836.1"/>
    <property type="molecule type" value="Genomic_DNA"/>
</dbReference>
<evidence type="ECO:0000313" key="2">
    <source>
        <dbReference type="EMBL" id="KAJ7029836.1"/>
    </source>
</evidence>
<sequence>MVRLDKGKQRQQRKKARAPVRVPPRHLGALVGKHTPQLHPGHLERNNAFAGRNNLITLWRRDNELPCEFFLPLKKTNEPFIKLIDHKELLEAYLLHPLMPLEQWTYSTERKTWQWVPCRWKRNIPTATRKKPLLLRRKYVTMLKKWDEYRGN</sequence>
<gene>
    <name evidence="2" type="ORF">C8F04DRAFT_1187348</name>
</gene>